<dbReference type="PANTHER" id="PTHR43687:SF1">
    <property type="entry name" value="FERREDOXIN III"/>
    <property type="match status" value="1"/>
</dbReference>
<dbReference type="Gene3D" id="3.30.70.20">
    <property type="match status" value="2"/>
</dbReference>
<reference evidence="6" key="2">
    <citation type="submission" date="2024-06" db="EMBL/GenBank/DDBJ databases">
        <authorList>
            <person name="Plum-Jensen L.E."/>
            <person name="Schramm A."/>
            <person name="Marshall I.P.G."/>
        </authorList>
    </citation>
    <scope>NUCLEOTIDE SEQUENCE</scope>
    <source>
        <strain evidence="6">Rat1</strain>
    </source>
</reference>
<keyword evidence="3" id="KW-0408">Iron</keyword>
<organism evidence="6">
    <name type="scientific">Candidatus Electrothrix aestuarii</name>
    <dbReference type="NCBI Taxonomy" id="3062594"/>
    <lineage>
        <taxon>Bacteria</taxon>
        <taxon>Pseudomonadati</taxon>
        <taxon>Thermodesulfobacteriota</taxon>
        <taxon>Desulfobulbia</taxon>
        <taxon>Desulfobulbales</taxon>
        <taxon>Desulfobulbaceae</taxon>
        <taxon>Candidatus Electrothrix</taxon>
    </lineage>
</organism>
<evidence type="ECO:0000256" key="1">
    <source>
        <dbReference type="ARBA" id="ARBA00022485"/>
    </source>
</evidence>
<gene>
    <name evidence="6" type="ORF">Q3M24_08545</name>
</gene>
<keyword evidence="4" id="KW-0411">Iron-sulfur</keyword>
<feature type="domain" description="4Fe-4S ferredoxin-type" evidence="5">
    <location>
        <begin position="38"/>
        <end position="67"/>
    </location>
</feature>
<name>A0AAU8M0P2_9BACT</name>
<keyword evidence="2" id="KW-0479">Metal-binding</keyword>
<dbReference type="PANTHER" id="PTHR43687">
    <property type="entry name" value="ADENYLYLSULFATE REDUCTASE, BETA SUBUNIT"/>
    <property type="match status" value="1"/>
</dbReference>
<dbReference type="SUPFAM" id="SSF54862">
    <property type="entry name" value="4Fe-4S ferredoxins"/>
    <property type="match status" value="1"/>
</dbReference>
<protein>
    <submittedName>
        <fullName evidence="6">4Fe-4S binding protein</fullName>
    </submittedName>
</protein>
<dbReference type="GO" id="GO:0046872">
    <property type="term" value="F:metal ion binding"/>
    <property type="evidence" value="ECO:0007669"/>
    <property type="project" value="UniProtKB-KW"/>
</dbReference>
<dbReference type="GO" id="GO:0051539">
    <property type="term" value="F:4 iron, 4 sulfur cluster binding"/>
    <property type="evidence" value="ECO:0007669"/>
    <property type="project" value="UniProtKB-KW"/>
</dbReference>
<dbReference type="KEGG" id="eaj:Q3M24_08545"/>
<evidence type="ECO:0000259" key="5">
    <source>
        <dbReference type="PROSITE" id="PS51379"/>
    </source>
</evidence>
<dbReference type="InterPro" id="IPR017896">
    <property type="entry name" value="4Fe4S_Fe-S-bd"/>
</dbReference>
<evidence type="ECO:0000256" key="3">
    <source>
        <dbReference type="ARBA" id="ARBA00023004"/>
    </source>
</evidence>
<sequence>MEETRTMRNVKIDMEKCTNCRECIEVCPEEVFQLQNGVPVHVHKEKCIECDLCINICPEDAISVIGSS</sequence>
<dbReference type="PROSITE" id="PS00198">
    <property type="entry name" value="4FE4S_FER_1"/>
    <property type="match status" value="2"/>
</dbReference>
<keyword evidence="1" id="KW-0004">4Fe-4S</keyword>
<reference evidence="6" key="1">
    <citation type="journal article" date="2024" name="Syst. Appl. Microbiol.">
        <title>First single-strain enrichments of Electrothrix cable bacteria, description of E. aestuarii sp. nov. and E. rattekaaiensis sp. nov., and proposal of a cable bacteria taxonomy following the rules of the SeqCode.</title>
        <authorList>
            <person name="Plum-Jensen L.E."/>
            <person name="Schramm A."/>
            <person name="Marshall I.P.G."/>
        </authorList>
    </citation>
    <scope>NUCLEOTIDE SEQUENCE</scope>
    <source>
        <strain evidence="6">Rat1</strain>
    </source>
</reference>
<dbReference type="AlphaFoldDB" id="A0AAU8M0P2"/>
<evidence type="ECO:0000256" key="2">
    <source>
        <dbReference type="ARBA" id="ARBA00022723"/>
    </source>
</evidence>
<dbReference type="InterPro" id="IPR050572">
    <property type="entry name" value="Fe-S_Ferredoxin"/>
</dbReference>
<dbReference type="InterPro" id="IPR017900">
    <property type="entry name" value="4Fe4S_Fe_S_CS"/>
</dbReference>
<dbReference type="Pfam" id="PF13187">
    <property type="entry name" value="Fer4_9"/>
    <property type="match status" value="1"/>
</dbReference>
<accession>A0AAU8M0P2</accession>
<feature type="domain" description="4Fe-4S ferredoxin-type" evidence="5">
    <location>
        <begin position="8"/>
        <end position="37"/>
    </location>
</feature>
<dbReference type="EMBL" id="CP159373">
    <property type="protein sequence ID" value="XCN74778.1"/>
    <property type="molecule type" value="Genomic_DNA"/>
</dbReference>
<evidence type="ECO:0000313" key="6">
    <source>
        <dbReference type="EMBL" id="XCN74778.1"/>
    </source>
</evidence>
<dbReference type="PROSITE" id="PS51379">
    <property type="entry name" value="4FE4S_FER_2"/>
    <property type="match status" value="2"/>
</dbReference>
<proteinExistence type="predicted"/>
<evidence type="ECO:0000256" key="4">
    <source>
        <dbReference type="ARBA" id="ARBA00023014"/>
    </source>
</evidence>